<protein>
    <submittedName>
        <fullName evidence="1">Rhodanese-like domain-containing protein</fullName>
    </submittedName>
</protein>
<dbReference type="PROSITE" id="PS50206">
    <property type="entry name" value="RHODANESE_3"/>
    <property type="match status" value="1"/>
</dbReference>
<dbReference type="CDD" id="cd00158">
    <property type="entry name" value="RHOD"/>
    <property type="match status" value="1"/>
</dbReference>
<dbReference type="AlphaFoldDB" id="A0A8E3S9G5"/>
<accession>A0A8E3S9G5</accession>
<proteinExistence type="predicted"/>
<dbReference type="InterPro" id="IPR036873">
    <property type="entry name" value="Rhodanese-like_dom_sf"/>
</dbReference>
<dbReference type="EMBL" id="CP022011">
    <property type="protein sequence ID" value="QDJ14119.1"/>
    <property type="molecule type" value="Genomic_DNA"/>
</dbReference>
<dbReference type="PANTHER" id="PTHR43031:SF18">
    <property type="entry name" value="RHODANESE-RELATED SULFURTRANSFERASES"/>
    <property type="match status" value="1"/>
</dbReference>
<dbReference type="Pfam" id="PF00581">
    <property type="entry name" value="Rhodanese"/>
    <property type="match status" value="1"/>
</dbReference>
<dbReference type="Proteomes" id="UP000955338">
    <property type="component" value="Chromosome"/>
</dbReference>
<evidence type="ECO:0000313" key="2">
    <source>
        <dbReference type="Proteomes" id="UP000955338"/>
    </source>
</evidence>
<gene>
    <name evidence="1" type="ORF">CEP48_01175</name>
</gene>
<dbReference type="InterPro" id="IPR050229">
    <property type="entry name" value="GlpE_sulfurtransferase"/>
</dbReference>
<dbReference type="SMART" id="SM00450">
    <property type="entry name" value="RHOD"/>
    <property type="match status" value="1"/>
</dbReference>
<reference evidence="1" key="1">
    <citation type="submission" date="2017-06" db="EMBL/GenBank/DDBJ databases">
        <title>Genome sequencing of pathogenic and non-pathogenic strains within Bisgaard taxon 40.</title>
        <authorList>
            <person name="Ladner J.T."/>
            <person name="Lovett S.P."/>
            <person name="Koroleva G."/>
            <person name="Lorch J.M."/>
        </authorList>
    </citation>
    <scope>NUCLEOTIDE SEQUENCE</scope>
    <source>
        <strain evidence="1">27576-1-I1</strain>
    </source>
</reference>
<keyword evidence="2" id="KW-1185">Reference proteome</keyword>
<dbReference type="RefSeq" id="WP_261919795.1">
    <property type="nucleotide sequence ID" value="NZ_CP022010.1"/>
</dbReference>
<dbReference type="Gene3D" id="3.40.250.10">
    <property type="entry name" value="Rhodanese-like domain"/>
    <property type="match status" value="1"/>
</dbReference>
<name>A0A8E3S9G5_9PAST</name>
<organism evidence="1 2">
    <name type="scientific">Mergibacter septicus</name>
    <dbReference type="NCBI Taxonomy" id="221402"/>
    <lineage>
        <taxon>Bacteria</taxon>
        <taxon>Pseudomonadati</taxon>
        <taxon>Pseudomonadota</taxon>
        <taxon>Gammaproteobacteria</taxon>
        <taxon>Pasteurellales</taxon>
        <taxon>Pasteurellaceae</taxon>
        <taxon>Mergibacter</taxon>
    </lineage>
</organism>
<dbReference type="InterPro" id="IPR001763">
    <property type="entry name" value="Rhodanese-like_dom"/>
</dbReference>
<evidence type="ECO:0000313" key="1">
    <source>
        <dbReference type="EMBL" id="QDJ14119.1"/>
    </source>
</evidence>
<sequence length="147" mass="16544">MDVLIPKVIAFATQHLVLVGAWVIVFFATIFVFIKEALSSVKEIDNQGLTFLVNKENAVVIDIRSLDEFNQGHIAGSYQFLPTDIKNRNIGKIEQYKERPVIVACANGFNARGIAQELYKQGFTHVYNLKEGITGWRVASLPLVRKH</sequence>
<dbReference type="PANTHER" id="PTHR43031">
    <property type="entry name" value="FAD-DEPENDENT OXIDOREDUCTASE"/>
    <property type="match status" value="1"/>
</dbReference>
<dbReference type="SUPFAM" id="SSF52821">
    <property type="entry name" value="Rhodanese/Cell cycle control phosphatase"/>
    <property type="match status" value="1"/>
</dbReference>